<dbReference type="PANTHER" id="PTHR43731">
    <property type="entry name" value="RHOMBOID PROTEASE"/>
    <property type="match status" value="1"/>
</dbReference>
<proteinExistence type="inferred from homology"/>
<keyword evidence="9" id="KW-0645">Protease</keyword>
<evidence type="ECO:0000259" key="8">
    <source>
        <dbReference type="Pfam" id="PF01694"/>
    </source>
</evidence>
<dbReference type="InterPro" id="IPR035952">
    <property type="entry name" value="Rhomboid-like_sf"/>
</dbReference>
<feature type="transmembrane region" description="Helical" evidence="7">
    <location>
        <begin position="176"/>
        <end position="193"/>
    </location>
</feature>
<organism evidence="9 10">
    <name type="scientific">Sphingomonas swuensis</name>
    <dbReference type="NCBI Taxonomy" id="977800"/>
    <lineage>
        <taxon>Bacteria</taxon>
        <taxon>Pseudomonadati</taxon>
        <taxon>Pseudomonadota</taxon>
        <taxon>Alphaproteobacteria</taxon>
        <taxon>Sphingomonadales</taxon>
        <taxon>Sphingomonadaceae</taxon>
        <taxon>Sphingomonas</taxon>
    </lineage>
</organism>
<dbReference type="Gene3D" id="1.20.1540.10">
    <property type="entry name" value="Rhomboid-like"/>
    <property type="match status" value="1"/>
</dbReference>
<keyword evidence="3 7" id="KW-0812">Transmembrane</keyword>
<sequence length="205" mass="21518">MKLPSTATIWLLIVTAVVSILAGFSDAAIGAMAFVPARVSGLLAIPGAVPAVLTPLSATLIHGGLLHLGFNMLMLAWCGLAVERILGRAGTLTIYAVSAYAAMLAQWLADPQGVAPVIGASGAISGLIGAYALSFGRARRISDNPRTNRWINIVWLAISWAVLQVMVGWVAGQQGLLLATPAHVGGFLAGLLMQRPLLLWRYRKA</sequence>
<feature type="transmembrane region" description="Helical" evidence="7">
    <location>
        <begin position="115"/>
        <end position="138"/>
    </location>
</feature>
<dbReference type="Proteomes" id="UP001500235">
    <property type="component" value="Unassembled WGS sequence"/>
</dbReference>
<dbReference type="GO" id="GO:0006508">
    <property type="term" value="P:proteolysis"/>
    <property type="evidence" value="ECO:0007669"/>
    <property type="project" value="UniProtKB-KW"/>
</dbReference>
<evidence type="ECO:0000256" key="3">
    <source>
        <dbReference type="ARBA" id="ARBA00022692"/>
    </source>
</evidence>
<evidence type="ECO:0000256" key="2">
    <source>
        <dbReference type="ARBA" id="ARBA00009045"/>
    </source>
</evidence>
<feature type="transmembrane region" description="Helical" evidence="7">
    <location>
        <begin position="150"/>
        <end position="170"/>
    </location>
</feature>
<dbReference type="RefSeq" id="WP_344707037.1">
    <property type="nucleotide sequence ID" value="NZ_BAABBQ010000001.1"/>
</dbReference>
<dbReference type="InterPro" id="IPR022764">
    <property type="entry name" value="Peptidase_S54_rhomboid_dom"/>
</dbReference>
<evidence type="ECO:0000256" key="5">
    <source>
        <dbReference type="ARBA" id="ARBA00022989"/>
    </source>
</evidence>
<dbReference type="InterPro" id="IPR050925">
    <property type="entry name" value="Rhomboid_protease_S54"/>
</dbReference>
<reference evidence="10" key="1">
    <citation type="journal article" date="2019" name="Int. J. Syst. Evol. Microbiol.">
        <title>The Global Catalogue of Microorganisms (GCM) 10K type strain sequencing project: providing services to taxonomists for standard genome sequencing and annotation.</title>
        <authorList>
            <consortium name="The Broad Institute Genomics Platform"/>
            <consortium name="The Broad Institute Genome Sequencing Center for Infectious Disease"/>
            <person name="Wu L."/>
            <person name="Ma J."/>
        </authorList>
    </citation>
    <scope>NUCLEOTIDE SEQUENCE [LARGE SCALE GENOMIC DNA]</scope>
    <source>
        <strain evidence="10">JCM 17563</strain>
    </source>
</reference>
<evidence type="ECO:0000256" key="7">
    <source>
        <dbReference type="SAM" id="Phobius"/>
    </source>
</evidence>
<evidence type="ECO:0000256" key="4">
    <source>
        <dbReference type="ARBA" id="ARBA00022801"/>
    </source>
</evidence>
<dbReference type="EMBL" id="BAABBQ010000001">
    <property type="protein sequence ID" value="GAA4018541.1"/>
    <property type="molecule type" value="Genomic_DNA"/>
</dbReference>
<keyword evidence="4" id="KW-0378">Hydrolase</keyword>
<keyword evidence="5 7" id="KW-1133">Transmembrane helix</keyword>
<comment type="subcellular location">
    <subcellularLocation>
        <location evidence="1">Membrane</location>
        <topology evidence="1">Multi-pass membrane protein</topology>
    </subcellularLocation>
</comment>
<dbReference type="GO" id="GO:0008233">
    <property type="term" value="F:peptidase activity"/>
    <property type="evidence" value="ECO:0007669"/>
    <property type="project" value="UniProtKB-KW"/>
</dbReference>
<comment type="similarity">
    <text evidence="2">Belongs to the peptidase S54 family.</text>
</comment>
<feature type="transmembrane region" description="Helical" evidence="7">
    <location>
        <begin position="6"/>
        <end position="24"/>
    </location>
</feature>
<accession>A0ABP7SYV9</accession>
<keyword evidence="10" id="KW-1185">Reference proteome</keyword>
<dbReference type="PANTHER" id="PTHR43731:SF14">
    <property type="entry name" value="PRESENILIN-ASSOCIATED RHOMBOID-LIKE PROTEIN, MITOCHONDRIAL"/>
    <property type="match status" value="1"/>
</dbReference>
<comment type="caution">
    <text evidence="9">The sequence shown here is derived from an EMBL/GenBank/DDBJ whole genome shotgun (WGS) entry which is preliminary data.</text>
</comment>
<feature type="transmembrane region" description="Helical" evidence="7">
    <location>
        <begin position="92"/>
        <end position="109"/>
    </location>
</feature>
<protein>
    <submittedName>
        <fullName evidence="9">Rhomboid family intramembrane serine protease</fullName>
    </submittedName>
</protein>
<evidence type="ECO:0000256" key="1">
    <source>
        <dbReference type="ARBA" id="ARBA00004141"/>
    </source>
</evidence>
<dbReference type="Pfam" id="PF01694">
    <property type="entry name" value="Rhomboid"/>
    <property type="match status" value="1"/>
</dbReference>
<gene>
    <name evidence="9" type="ORF">GCM10022280_17580</name>
</gene>
<name>A0ABP7SYV9_9SPHN</name>
<evidence type="ECO:0000256" key="6">
    <source>
        <dbReference type="ARBA" id="ARBA00023136"/>
    </source>
</evidence>
<feature type="domain" description="Peptidase S54 rhomboid" evidence="8">
    <location>
        <begin position="56"/>
        <end position="195"/>
    </location>
</feature>
<dbReference type="SUPFAM" id="SSF144091">
    <property type="entry name" value="Rhomboid-like"/>
    <property type="match status" value="1"/>
</dbReference>
<keyword evidence="6 7" id="KW-0472">Membrane</keyword>
<evidence type="ECO:0000313" key="10">
    <source>
        <dbReference type="Proteomes" id="UP001500235"/>
    </source>
</evidence>
<evidence type="ECO:0000313" key="9">
    <source>
        <dbReference type="EMBL" id="GAA4018541.1"/>
    </source>
</evidence>